<dbReference type="Proteomes" id="UP001620295">
    <property type="component" value="Unassembled WGS sequence"/>
</dbReference>
<dbReference type="InterPro" id="IPR027304">
    <property type="entry name" value="Trigger_fact/SurA_dom_sf"/>
</dbReference>
<keyword evidence="3" id="KW-1185">Reference proteome</keyword>
<comment type="caution">
    <text evidence="2">The sequence shown here is derived from an EMBL/GenBank/DDBJ whole genome shotgun (WGS) entry which is preliminary data.</text>
</comment>
<protein>
    <submittedName>
        <fullName evidence="2">SurA N-terminal domain-containing protein</fullName>
    </submittedName>
</protein>
<gene>
    <name evidence="2" type="ORF">ACI2L5_25510</name>
</gene>
<organism evidence="2 3">
    <name type="scientific">Streptomyces milbemycinicus</name>
    <dbReference type="NCBI Taxonomy" id="476552"/>
    <lineage>
        <taxon>Bacteria</taxon>
        <taxon>Bacillati</taxon>
        <taxon>Actinomycetota</taxon>
        <taxon>Actinomycetes</taxon>
        <taxon>Kitasatosporales</taxon>
        <taxon>Streptomycetaceae</taxon>
        <taxon>Streptomyces</taxon>
    </lineage>
</organism>
<evidence type="ECO:0000313" key="3">
    <source>
        <dbReference type="Proteomes" id="UP001620295"/>
    </source>
</evidence>
<dbReference type="Pfam" id="PF13624">
    <property type="entry name" value="SurA_N_3"/>
    <property type="match status" value="1"/>
</dbReference>
<name>A0ABW8LQU9_9ACTN</name>
<reference evidence="2 3" key="1">
    <citation type="submission" date="2024-11" db="EMBL/GenBank/DDBJ databases">
        <title>The Natural Products Discovery Center: Release of the First 8490 Sequenced Strains for Exploring Actinobacteria Biosynthetic Diversity.</title>
        <authorList>
            <person name="Kalkreuter E."/>
            <person name="Kautsar S.A."/>
            <person name="Yang D."/>
            <person name="Bader C.D."/>
            <person name="Teijaro C.N."/>
            <person name="Fluegel L."/>
            <person name="Davis C.M."/>
            <person name="Simpson J.R."/>
            <person name="Lauterbach L."/>
            <person name="Steele A.D."/>
            <person name="Gui C."/>
            <person name="Meng S."/>
            <person name="Li G."/>
            <person name="Viehrig K."/>
            <person name="Ye F."/>
            <person name="Su P."/>
            <person name="Kiefer A.F."/>
            <person name="Nichols A."/>
            <person name="Cepeda A.J."/>
            <person name="Yan W."/>
            <person name="Fan B."/>
            <person name="Jiang Y."/>
            <person name="Adhikari A."/>
            <person name="Zheng C.-J."/>
            <person name="Schuster L."/>
            <person name="Cowan T.M."/>
            <person name="Smanski M.J."/>
            <person name="Chevrette M.G."/>
            <person name="De Carvalho L.P.S."/>
            <person name="Shen B."/>
        </authorList>
    </citation>
    <scope>NUCLEOTIDE SEQUENCE [LARGE SCALE GENOMIC DNA]</scope>
    <source>
        <strain evidence="2 3">NPDC020863</strain>
    </source>
</reference>
<dbReference type="RefSeq" id="WP_404747203.1">
    <property type="nucleotide sequence ID" value="NZ_JBJDQH010000008.1"/>
</dbReference>
<dbReference type="EMBL" id="JBJDQH010000008">
    <property type="protein sequence ID" value="MFK4268276.1"/>
    <property type="molecule type" value="Genomic_DNA"/>
</dbReference>
<evidence type="ECO:0000256" key="1">
    <source>
        <dbReference type="SAM" id="MobiDB-lite"/>
    </source>
</evidence>
<dbReference type="SUPFAM" id="SSF109998">
    <property type="entry name" value="Triger factor/SurA peptide-binding domain-like"/>
    <property type="match status" value="1"/>
</dbReference>
<feature type="region of interest" description="Disordered" evidence="1">
    <location>
        <begin position="1"/>
        <end position="21"/>
    </location>
</feature>
<proteinExistence type="predicted"/>
<evidence type="ECO:0000313" key="2">
    <source>
        <dbReference type="EMBL" id="MFK4268276.1"/>
    </source>
</evidence>
<accession>A0ABW8LQU9</accession>
<sequence>MLHPFGGRPPYRRTNAASPRGRATLAVPAASALLLAAPLLTACGNDAHPGAAAVVDGSRITVSQLQARVNDVRDAQRGSAKSEQLVANSGQLSQNTLIRMIQFRVIERAGKDNGVRVTRRDVQQCRKAVESAGGAEVLRGLQTGQTTKCLPTGEAQPGGAAALRDFYLEQGIAPDRIDDALRMELLRNGLVHKLGTAKVNAVFAATSKKLAIDVNPRYGTWDDTRGTAVLTKESWLRTSEDANQQA</sequence>
<dbReference type="Gene3D" id="1.10.4030.10">
    <property type="entry name" value="Porin chaperone SurA, peptide-binding domain"/>
    <property type="match status" value="1"/>
</dbReference>